<gene>
    <name evidence="1" type="ORF">C7B45_17245</name>
</gene>
<name>A0A2T2WCK4_9FIRM</name>
<dbReference type="EMBL" id="PXYV01000103">
    <property type="protein sequence ID" value="PSR19974.1"/>
    <property type="molecule type" value="Genomic_DNA"/>
</dbReference>
<dbReference type="Proteomes" id="UP000241848">
    <property type="component" value="Unassembled WGS sequence"/>
</dbReference>
<sequence>MSAGVPWPPAGFDELSPEEKVDYVQSLWDRITASEDRVPVPDWHKELIRQRLADPDANLRDWDQVRDRITRDLRQSKPKA</sequence>
<reference evidence="1 2" key="1">
    <citation type="journal article" date="2014" name="BMC Genomics">
        <title>Comparison of environmental and isolate Sulfobacillus genomes reveals diverse carbon, sulfur, nitrogen, and hydrogen metabolisms.</title>
        <authorList>
            <person name="Justice N.B."/>
            <person name="Norman A."/>
            <person name="Brown C.T."/>
            <person name="Singh A."/>
            <person name="Thomas B.C."/>
            <person name="Banfield J.F."/>
        </authorList>
    </citation>
    <scope>NUCLEOTIDE SEQUENCE [LARGE SCALE GENOMIC DNA]</scope>
    <source>
        <strain evidence="1">AMDSBA3</strain>
    </source>
</reference>
<comment type="caution">
    <text evidence="1">The sequence shown here is derived from an EMBL/GenBank/DDBJ whole genome shotgun (WGS) entry which is preliminary data.</text>
</comment>
<evidence type="ECO:0000313" key="1">
    <source>
        <dbReference type="EMBL" id="PSR19974.1"/>
    </source>
</evidence>
<accession>A0A2T2WCK4</accession>
<dbReference type="InterPro" id="IPR013406">
    <property type="entry name" value="CHP02574_addiction_mod"/>
</dbReference>
<organism evidence="1 2">
    <name type="scientific">Sulfobacillus acidophilus</name>
    <dbReference type="NCBI Taxonomy" id="53633"/>
    <lineage>
        <taxon>Bacteria</taxon>
        <taxon>Bacillati</taxon>
        <taxon>Bacillota</taxon>
        <taxon>Clostridia</taxon>
        <taxon>Eubacteriales</taxon>
        <taxon>Clostridiales Family XVII. Incertae Sedis</taxon>
        <taxon>Sulfobacillus</taxon>
    </lineage>
</organism>
<dbReference type="Pfam" id="PF09720">
    <property type="entry name" value="Unstab_antitox"/>
    <property type="match status" value="1"/>
</dbReference>
<proteinExistence type="predicted"/>
<dbReference type="AlphaFoldDB" id="A0A2T2WCK4"/>
<evidence type="ECO:0000313" key="2">
    <source>
        <dbReference type="Proteomes" id="UP000241848"/>
    </source>
</evidence>
<protein>
    <submittedName>
        <fullName evidence="1">Addiction module protein</fullName>
    </submittedName>
</protein>